<evidence type="ECO:0000256" key="3">
    <source>
        <dbReference type="ARBA" id="ARBA00023242"/>
    </source>
</evidence>
<comment type="subcellular location">
    <subcellularLocation>
        <location evidence="1">Nucleus</location>
    </subcellularLocation>
</comment>
<keyword evidence="2" id="KW-0143">Chaperone</keyword>
<protein>
    <recommendedName>
        <fullName evidence="4">Histone chaperone domain-containing protein</fullName>
    </recommendedName>
</protein>
<name>A0AAX4NYT8_9CHLO</name>
<dbReference type="PANTHER" id="PTHR15410">
    <property type="entry name" value="HIRA-INTERACTING PROTEIN 3"/>
    <property type="match status" value="1"/>
</dbReference>
<dbReference type="InterPro" id="IPR019098">
    <property type="entry name" value="Histone_chaperone_domain_CHZ"/>
</dbReference>
<dbReference type="Pfam" id="PF09649">
    <property type="entry name" value="CHZ"/>
    <property type="match status" value="1"/>
</dbReference>
<keyword evidence="3" id="KW-0539">Nucleus</keyword>
<evidence type="ECO:0000313" key="6">
    <source>
        <dbReference type="Proteomes" id="UP001472866"/>
    </source>
</evidence>
<evidence type="ECO:0000259" key="4">
    <source>
        <dbReference type="Pfam" id="PF09649"/>
    </source>
</evidence>
<evidence type="ECO:0000256" key="1">
    <source>
        <dbReference type="ARBA" id="ARBA00004123"/>
    </source>
</evidence>
<evidence type="ECO:0000256" key="2">
    <source>
        <dbReference type="ARBA" id="ARBA00023186"/>
    </source>
</evidence>
<dbReference type="Proteomes" id="UP001472866">
    <property type="component" value="Chromosome 01"/>
</dbReference>
<feature type="domain" description="Histone chaperone" evidence="4">
    <location>
        <begin position="136"/>
        <end position="155"/>
    </location>
</feature>
<reference evidence="5 6" key="1">
    <citation type="submission" date="2024-03" db="EMBL/GenBank/DDBJ databases">
        <title>Complete genome sequence of the green alga Chloropicon roscoffensis RCC1871.</title>
        <authorList>
            <person name="Lemieux C."/>
            <person name="Pombert J.-F."/>
            <person name="Otis C."/>
            <person name="Turmel M."/>
        </authorList>
    </citation>
    <scope>NUCLEOTIDE SEQUENCE [LARGE SCALE GENOMIC DNA]</scope>
    <source>
        <strain evidence="5 6">RCC1871</strain>
    </source>
</reference>
<dbReference type="AlphaFoldDB" id="A0AAX4NYT8"/>
<gene>
    <name evidence="5" type="ORF">HKI87_01g04200</name>
</gene>
<dbReference type="EMBL" id="CP151501">
    <property type="protein sequence ID" value="WZN58896.1"/>
    <property type="molecule type" value="Genomic_DNA"/>
</dbReference>
<proteinExistence type="predicted"/>
<dbReference type="PANTHER" id="PTHR15410:SF2">
    <property type="entry name" value="HIRA-INTERACTING PROTEIN 3"/>
    <property type="match status" value="1"/>
</dbReference>
<evidence type="ECO:0000313" key="5">
    <source>
        <dbReference type="EMBL" id="WZN58896.1"/>
    </source>
</evidence>
<accession>A0AAX4NYT8</accession>
<sequence>MMSKKAFIVANATTITTKRLREEIGQELGLSVESMAGVKSLVKSLALEFLAPAQAEEAGSKAAPRTKKAAQNVSSEITALKRVLKLATIRIPPRVFVINKHKEESLRVALESLLEKHGLSVSSSRKRINKVKKRLEVERDMEGIDVSNVIAGGRRQ</sequence>
<dbReference type="GO" id="GO:0005634">
    <property type="term" value="C:nucleus"/>
    <property type="evidence" value="ECO:0007669"/>
    <property type="project" value="UniProtKB-SubCell"/>
</dbReference>
<organism evidence="5 6">
    <name type="scientific">Chloropicon roscoffensis</name>
    <dbReference type="NCBI Taxonomy" id="1461544"/>
    <lineage>
        <taxon>Eukaryota</taxon>
        <taxon>Viridiplantae</taxon>
        <taxon>Chlorophyta</taxon>
        <taxon>Chloropicophyceae</taxon>
        <taxon>Chloropicales</taxon>
        <taxon>Chloropicaceae</taxon>
        <taxon>Chloropicon</taxon>
    </lineage>
</organism>
<dbReference type="InterPro" id="IPR037647">
    <property type="entry name" value="HIRIP3"/>
</dbReference>
<keyword evidence="6" id="KW-1185">Reference proteome</keyword>